<dbReference type="Proteomes" id="UP000198848">
    <property type="component" value="Unassembled WGS sequence"/>
</dbReference>
<sequence length="44" mass="4572">MSDTDTMTNYLAQHPRMIGALFTLFVLLSQAGTAAASSASQVGP</sequence>
<evidence type="ECO:0000313" key="2">
    <source>
        <dbReference type="Proteomes" id="UP000198848"/>
    </source>
</evidence>
<proteinExistence type="predicted"/>
<accession>A0A1H1GFZ9</accession>
<protein>
    <submittedName>
        <fullName evidence="1">Uncharacterized protein</fullName>
    </submittedName>
</protein>
<evidence type="ECO:0000313" key="1">
    <source>
        <dbReference type="EMBL" id="SDR12101.1"/>
    </source>
</evidence>
<dbReference type="EMBL" id="FNLC01000002">
    <property type="protein sequence ID" value="SDR12101.1"/>
    <property type="molecule type" value="Genomic_DNA"/>
</dbReference>
<gene>
    <name evidence="1" type="ORF">SAMN04489842_2413</name>
</gene>
<dbReference type="Pfam" id="PF24335">
    <property type="entry name" value="DUF7503"/>
    <property type="match status" value="1"/>
</dbReference>
<dbReference type="InterPro" id="IPR055926">
    <property type="entry name" value="DUF7503"/>
</dbReference>
<reference evidence="2" key="1">
    <citation type="submission" date="2016-10" db="EMBL/GenBank/DDBJ databases">
        <authorList>
            <person name="Varghese N."/>
            <person name="Submissions S."/>
        </authorList>
    </citation>
    <scope>NUCLEOTIDE SEQUENCE [LARGE SCALE GENOMIC DNA]</scope>
    <source>
        <strain evidence="2">DSM 24767</strain>
    </source>
</reference>
<dbReference type="AlphaFoldDB" id="A0A1H1GFZ9"/>
<organism evidence="1 2">
    <name type="scientific">Natronobacterium texcoconense</name>
    <dbReference type="NCBI Taxonomy" id="1095778"/>
    <lineage>
        <taxon>Archaea</taxon>
        <taxon>Methanobacteriati</taxon>
        <taxon>Methanobacteriota</taxon>
        <taxon>Stenosarchaea group</taxon>
        <taxon>Halobacteria</taxon>
        <taxon>Halobacteriales</taxon>
        <taxon>Natrialbaceae</taxon>
        <taxon>Natronobacterium</taxon>
    </lineage>
</organism>
<name>A0A1H1GFZ9_NATTX</name>
<dbReference type="RefSeq" id="WP_280139367.1">
    <property type="nucleotide sequence ID" value="NZ_FNLC01000002.1"/>
</dbReference>
<keyword evidence="2" id="KW-1185">Reference proteome</keyword>